<reference evidence="2" key="1">
    <citation type="submission" date="2022-12" db="EMBL/GenBank/DDBJ databases">
        <title>Marinomonas 15G1-11 sp. nov, isolated from marine algae.</title>
        <authorList>
            <person name="Butt M."/>
            <person name="Choi D.G."/>
            <person name="Kim J.M."/>
            <person name="Lee J.K."/>
            <person name="Baek J.H."/>
            <person name="Jeon C.O."/>
        </authorList>
    </citation>
    <scope>NUCLEOTIDE SEQUENCE</scope>
    <source>
        <strain evidence="2">15G1-11</strain>
    </source>
</reference>
<evidence type="ECO:0000313" key="2">
    <source>
        <dbReference type="EMBL" id="MCZ2722238.1"/>
    </source>
</evidence>
<feature type="chain" id="PRO_5047255356" evidence="1">
    <location>
        <begin position="24"/>
        <end position="147"/>
    </location>
</feature>
<dbReference type="InterPro" id="IPR009155">
    <property type="entry name" value="Cyt_b562"/>
</dbReference>
<protein>
    <submittedName>
        <fullName evidence="2">Cytochrome b562</fullName>
    </submittedName>
</protein>
<organism evidence="2 3">
    <name type="scientific">Marinomonas phaeophyticola</name>
    <dbReference type="NCBI Taxonomy" id="3004091"/>
    <lineage>
        <taxon>Bacteria</taxon>
        <taxon>Pseudomonadati</taxon>
        <taxon>Pseudomonadota</taxon>
        <taxon>Gammaproteobacteria</taxon>
        <taxon>Oceanospirillales</taxon>
        <taxon>Oceanospirillaceae</taxon>
        <taxon>Marinomonas</taxon>
    </lineage>
</organism>
<feature type="signal peptide" evidence="1">
    <location>
        <begin position="1"/>
        <end position="23"/>
    </location>
</feature>
<keyword evidence="3" id="KW-1185">Reference proteome</keyword>
<dbReference type="RefSeq" id="WP_269125713.1">
    <property type="nucleotide sequence ID" value="NZ_JAPUBN010000017.1"/>
</dbReference>
<evidence type="ECO:0000313" key="3">
    <source>
        <dbReference type="Proteomes" id="UP001149719"/>
    </source>
</evidence>
<proteinExistence type="predicted"/>
<accession>A0ABT4JWQ8</accession>
<dbReference type="Gene3D" id="1.20.120.10">
    <property type="entry name" value="Cytochrome c/b562"/>
    <property type="match status" value="1"/>
</dbReference>
<comment type="caution">
    <text evidence="2">The sequence shown here is derived from an EMBL/GenBank/DDBJ whole genome shotgun (WGS) entry which is preliminary data.</text>
</comment>
<dbReference type="EMBL" id="JAPUBN010000017">
    <property type="protein sequence ID" value="MCZ2722238.1"/>
    <property type="molecule type" value="Genomic_DNA"/>
</dbReference>
<keyword evidence="1" id="KW-0732">Signal</keyword>
<sequence>MNSFRTLLTASLMVAAFNAPVYAHGHGQCESTKLHEYMEDMKTDLKSLSFEIRTGKTQNALIRIDSIQKNLTLSRSETPYLFLEKELSGEELAKRTSDYQNAIDKTSDVFSQLKVAITNSDQDQVKELVKEVGKLRKIGHRTFQIEC</sequence>
<gene>
    <name evidence="2" type="ORF">O1D97_11460</name>
</gene>
<dbReference type="Pfam" id="PF07361">
    <property type="entry name" value="Cytochrom_B562"/>
    <property type="match status" value="1"/>
</dbReference>
<name>A0ABT4JWQ8_9GAMM</name>
<dbReference type="Proteomes" id="UP001149719">
    <property type="component" value="Unassembled WGS sequence"/>
</dbReference>
<evidence type="ECO:0000256" key="1">
    <source>
        <dbReference type="SAM" id="SignalP"/>
    </source>
</evidence>